<accession>A0AAU9JDE7</accession>
<dbReference type="PROSITE" id="PS00028">
    <property type="entry name" value="ZINC_FINGER_C2H2_1"/>
    <property type="match status" value="2"/>
</dbReference>
<keyword evidence="1" id="KW-0862">Zinc</keyword>
<organism evidence="3 4">
    <name type="scientific">Blepharisma stoltei</name>
    <dbReference type="NCBI Taxonomy" id="1481888"/>
    <lineage>
        <taxon>Eukaryota</taxon>
        <taxon>Sar</taxon>
        <taxon>Alveolata</taxon>
        <taxon>Ciliophora</taxon>
        <taxon>Postciliodesmatophora</taxon>
        <taxon>Heterotrichea</taxon>
        <taxon>Heterotrichida</taxon>
        <taxon>Blepharismidae</taxon>
        <taxon>Blepharisma</taxon>
    </lineage>
</organism>
<name>A0AAU9JDE7_9CILI</name>
<dbReference type="Pfam" id="PF00096">
    <property type="entry name" value="zf-C2H2"/>
    <property type="match status" value="2"/>
</dbReference>
<dbReference type="Proteomes" id="UP001162131">
    <property type="component" value="Unassembled WGS sequence"/>
</dbReference>
<protein>
    <recommendedName>
        <fullName evidence="2">C2H2-type domain-containing protein</fullName>
    </recommendedName>
</protein>
<keyword evidence="4" id="KW-1185">Reference proteome</keyword>
<dbReference type="AlphaFoldDB" id="A0AAU9JDE7"/>
<dbReference type="SMART" id="SM00355">
    <property type="entry name" value="ZnF_C2H2"/>
    <property type="match status" value="2"/>
</dbReference>
<sequence length="114" mass="13594">MVFVCPYSECKKRLSSKYNLKRHVECCHRKIRRFECDICYKKFSSSQNLKEHLFLHENSTQEVLNLPENFVPEREINIPALTNLILWSYDPDLRPFIKVTRVYPYPPSATDVKV</sequence>
<evidence type="ECO:0000259" key="2">
    <source>
        <dbReference type="PROSITE" id="PS50157"/>
    </source>
</evidence>
<feature type="domain" description="C2H2-type" evidence="2">
    <location>
        <begin position="3"/>
        <end position="33"/>
    </location>
</feature>
<dbReference type="InterPro" id="IPR013087">
    <property type="entry name" value="Znf_C2H2_type"/>
</dbReference>
<keyword evidence="1" id="KW-0479">Metal-binding</keyword>
<dbReference type="Gene3D" id="3.30.160.60">
    <property type="entry name" value="Classic Zinc Finger"/>
    <property type="match status" value="2"/>
</dbReference>
<dbReference type="PROSITE" id="PS50157">
    <property type="entry name" value="ZINC_FINGER_C2H2_2"/>
    <property type="match status" value="2"/>
</dbReference>
<feature type="domain" description="C2H2-type" evidence="2">
    <location>
        <begin position="34"/>
        <end position="61"/>
    </location>
</feature>
<keyword evidence="1" id="KW-0863">Zinc-finger</keyword>
<proteinExistence type="predicted"/>
<dbReference type="GO" id="GO:0008270">
    <property type="term" value="F:zinc ion binding"/>
    <property type="evidence" value="ECO:0007669"/>
    <property type="project" value="UniProtKB-KW"/>
</dbReference>
<comment type="caution">
    <text evidence="3">The sequence shown here is derived from an EMBL/GenBank/DDBJ whole genome shotgun (WGS) entry which is preliminary data.</text>
</comment>
<gene>
    <name evidence="3" type="ORF">BSTOLATCC_MIC33088</name>
</gene>
<dbReference type="SUPFAM" id="SSF57667">
    <property type="entry name" value="beta-beta-alpha zinc fingers"/>
    <property type="match status" value="1"/>
</dbReference>
<evidence type="ECO:0000313" key="4">
    <source>
        <dbReference type="Proteomes" id="UP001162131"/>
    </source>
</evidence>
<evidence type="ECO:0000313" key="3">
    <source>
        <dbReference type="EMBL" id="CAG9323187.1"/>
    </source>
</evidence>
<evidence type="ECO:0000256" key="1">
    <source>
        <dbReference type="PROSITE-ProRule" id="PRU00042"/>
    </source>
</evidence>
<dbReference type="InterPro" id="IPR036236">
    <property type="entry name" value="Znf_C2H2_sf"/>
</dbReference>
<dbReference type="EMBL" id="CAJZBQ010000033">
    <property type="protein sequence ID" value="CAG9323187.1"/>
    <property type="molecule type" value="Genomic_DNA"/>
</dbReference>
<reference evidence="3" key="1">
    <citation type="submission" date="2021-09" db="EMBL/GenBank/DDBJ databases">
        <authorList>
            <consortium name="AG Swart"/>
            <person name="Singh M."/>
            <person name="Singh A."/>
            <person name="Seah K."/>
            <person name="Emmerich C."/>
        </authorList>
    </citation>
    <scope>NUCLEOTIDE SEQUENCE</scope>
    <source>
        <strain evidence="3">ATCC30299</strain>
    </source>
</reference>